<name>A0A226MGK8_CALSU</name>
<dbReference type="Proteomes" id="UP000198323">
    <property type="component" value="Unassembled WGS sequence"/>
</dbReference>
<dbReference type="PANTHER" id="PTHR24111">
    <property type="entry name" value="LEUCINE-RICH REPEAT-CONTAINING PROTEIN 34"/>
    <property type="match status" value="1"/>
</dbReference>
<organism evidence="2 3">
    <name type="scientific">Callipepla squamata</name>
    <name type="common">Scaled quail</name>
    <dbReference type="NCBI Taxonomy" id="9009"/>
    <lineage>
        <taxon>Eukaryota</taxon>
        <taxon>Metazoa</taxon>
        <taxon>Chordata</taxon>
        <taxon>Craniata</taxon>
        <taxon>Vertebrata</taxon>
        <taxon>Euteleostomi</taxon>
        <taxon>Archelosauria</taxon>
        <taxon>Archosauria</taxon>
        <taxon>Dinosauria</taxon>
        <taxon>Saurischia</taxon>
        <taxon>Theropoda</taxon>
        <taxon>Coelurosauria</taxon>
        <taxon>Aves</taxon>
        <taxon>Neognathae</taxon>
        <taxon>Galloanserae</taxon>
        <taxon>Galliformes</taxon>
        <taxon>Odontophoridae</taxon>
        <taxon>Callipepla</taxon>
    </lineage>
</organism>
<dbReference type="InterPro" id="IPR001611">
    <property type="entry name" value="Leu-rich_rpt"/>
</dbReference>
<evidence type="ECO:0000256" key="1">
    <source>
        <dbReference type="ARBA" id="ARBA00022737"/>
    </source>
</evidence>
<evidence type="ECO:0008006" key="4">
    <source>
        <dbReference type="Google" id="ProtNLM"/>
    </source>
</evidence>
<proteinExistence type="predicted"/>
<evidence type="ECO:0000313" key="3">
    <source>
        <dbReference type="Proteomes" id="UP000198323"/>
    </source>
</evidence>
<dbReference type="Pfam" id="PF13516">
    <property type="entry name" value="LRR_6"/>
    <property type="match status" value="7"/>
</dbReference>
<dbReference type="Gene3D" id="3.80.10.10">
    <property type="entry name" value="Ribonuclease Inhibitor"/>
    <property type="match status" value="3"/>
</dbReference>
<accession>A0A226MGK8</accession>
<protein>
    <recommendedName>
        <fullName evidence="4">Leucine-rich repeat-containing protein 34</fullName>
    </recommendedName>
</protein>
<dbReference type="SMART" id="SM00368">
    <property type="entry name" value="LRR_RI"/>
    <property type="match status" value="8"/>
</dbReference>
<dbReference type="SUPFAM" id="SSF52047">
    <property type="entry name" value="RNI-like"/>
    <property type="match status" value="1"/>
</dbReference>
<dbReference type="STRING" id="9009.A0A226MGK8"/>
<feature type="non-terminal residue" evidence="2">
    <location>
        <position position="1"/>
    </location>
</feature>
<keyword evidence="3" id="KW-1185">Reference proteome</keyword>
<dbReference type="AlphaFoldDB" id="A0A226MGK8"/>
<evidence type="ECO:0000313" key="2">
    <source>
        <dbReference type="EMBL" id="OXB54413.1"/>
    </source>
</evidence>
<dbReference type="PROSITE" id="PS51450">
    <property type="entry name" value="LRR"/>
    <property type="match status" value="1"/>
</dbReference>
<dbReference type="PANTHER" id="PTHR24111:SF4">
    <property type="entry name" value="LEUCINE-RICH REPEAT-CONTAINING PROTEIN 34"/>
    <property type="match status" value="1"/>
</dbReference>
<dbReference type="InterPro" id="IPR032675">
    <property type="entry name" value="LRR_dom_sf"/>
</dbReference>
<keyword evidence="1" id="KW-0677">Repeat</keyword>
<comment type="caution">
    <text evidence="2">The sequence shown here is derived from an EMBL/GenBank/DDBJ whole genome shotgun (WGS) entry which is preliminary data.</text>
</comment>
<reference evidence="2 3" key="1">
    <citation type="submission" date="2016-07" db="EMBL/GenBank/DDBJ databases">
        <title>Disparate Historic Effective Population Sizes Predicted by Modern Levels of Genome Diversity for the Scaled Quail (Callipepla squamata) and the Northern Bobwhite (Colinus virginianus): Inferences from First and Second Generation Draft Genome Assemblies for Sympatric New World Quail.</title>
        <authorList>
            <person name="Oldeschulte D.L."/>
            <person name="Halley Y.A."/>
            <person name="Bhattarai E.K."/>
            <person name="Brashear W.A."/>
            <person name="Hill J."/>
            <person name="Metz R.P."/>
            <person name="Johnson C.D."/>
            <person name="Rollins D."/>
            <person name="Peterson M.J."/>
            <person name="Bickhart D.M."/>
            <person name="Decker J.E."/>
            <person name="Seabury C.M."/>
        </authorList>
    </citation>
    <scope>NUCLEOTIDE SEQUENCE [LARGE SCALE GENOMIC DNA]</scope>
    <source>
        <strain evidence="2 3">Texas</strain>
        <tissue evidence="2">Leg muscle</tissue>
    </source>
</reference>
<dbReference type="OrthoDB" id="272549at2759"/>
<sequence>HVMSVPPDLHQQYLQACQNLRQPENHFVARVLQEADRRDNVWTKGITLKIAGNNHLVPVQRVTDEDVQVLASVLCSAVFVTGLDLRYNVLTDVGVKNIATFLQKKVSLLSAFFVPKQNSTLRYLNLMFNDIGTSGAELIANALHRNKTLLHLRMTGNKIGNEGGMHFASMLQVNCTLEKLDLGDCDLGTQCLIAIASVLTQNKAVKAVNLNRPLLYSQEEETTIHIALMLKNNSSLVELHLCKHGMKSLGVERLCEALHENCSLRYLDLSCNKITRDDVRFLGELLRQNRALEILDLSSNRIEDDGAICLGGALALYNRTLKALVFQVTSSGTAGRTSESRTFQYAYSYMRLSVVSNNISGKGLVALSQSMKTNMELSYIYIWGNNLDEAACVAFSELIQAGRLKPAATDVDPYQVEGHVYLAELSHGLKKHYYWTPSYGEENDAAANAGLAIAAVSEYF</sequence>
<gene>
    <name evidence="2" type="ORF">ASZ78_004272</name>
</gene>
<dbReference type="InterPro" id="IPR052201">
    <property type="entry name" value="LRR-containing_regulator"/>
</dbReference>
<dbReference type="EMBL" id="MCFN01000925">
    <property type="protein sequence ID" value="OXB54413.1"/>
    <property type="molecule type" value="Genomic_DNA"/>
</dbReference>